<evidence type="ECO:0000313" key="2">
    <source>
        <dbReference type="Proteomes" id="UP000252893"/>
    </source>
</evidence>
<reference evidence="1 2" key="1">
    <citation type="submission" date="2018-06" db="EMBL/GenBank/DDBJ databases">
        <title>Genomic Encyclopedia of Type Strains, Phase IV (KMG-IV): sequencing the most valuable type-strain genomes for metagenomic binning, comparative biology and taxonomic classification.</title>
        <authorList>
            <person name="Goeker M."/>
        </authorList>
    </citation>
    <scope>NUCLEOTIDE SEQUENCE [LARGE SCALE GENOMIC DNA]</scope>
    <source>
        <strain evidence="1 2">DSM 25619</strain>
    </source>
</reference>
<sequence length="256" mass="28914">MAKTPVKSVRRMSDITPERLVELNSGAAETTVLTECLAIDFAQLMRTAFPDIPAELHQQLDGSSAGITARMAQAAELLHTHGTIRLSDLNSHPSDTIRGWACYFIAQQQHLALAEKLELIRPLADDHHFGVREWAWLAMRGDLIAQPELSFSLLQPWTNDTSYKIRRYACEAVRPRGVWCAHFNLLKTQPELAAPILETLRSDPEIYVQDSVANWLNDASKTTPDWVRTLCDRWLQESTSPSTARICKRALRTINK</sequence>
<protein>
    <submittedName>
        <fullName evidence="1">3-methyladenine DNA glycosylase AlkC</fullName>
    </submittedName>
</protein>
<dbReference type="AlphaFoldDB" id="A0A366DSK5"/>
<organism evidence="1 2">
    <name type="scientific">Pseudochrobactrum asaccharolyticum</name>
    <dbReference type="NCBI Taxonomy" id="354351"/>
    <lineage>
        <taxon>Bacteria</taxon>
        <taxon>Pseudomonadati</taxon>
        <taxon>Pseudomonadota</taxon>
        <taxon>Alphaproteobacteria</taxon>
        <taxon>Hyphomicrobiales</taxon>
        <taxon>Brucellaceae</taxon>
        <taxon>Pseudochrobactrum</taxon>
    </lineage>
</organism>
<dbReference type="SUPFAM" id="SSF48371">
    <property type="entry name" value="ARM repeat"/>
    <property type="match status" value="1"/>
</dbReference>
<dbReference type="RefSeq" id="WP_113945356.1">
    <property type="nucleotide sequence ID" value="NZ_JBHEEG010000007.1"/>
</dbReference>
<proteinExistence type="predicted"/>
<dbReference type="EMBL" id="QNRH01000006">
    <property type="protein sequence ID" value="RBO93076.1"/>
    <property type="molecule type" value="Genomic_DNA"/>
</dbReference>
<dbReference type="OrthoDB" id="9797162at2"/>
<gene>
    <name evidence="1" type="ORF">DFR47_106158</name>
</gene>
<evidence type="ECO:0000313" key="1">
    <source>
        <dbReference type="EMBL" id="RBO93076.1"/>
    </source>
</evidence>
<dbReference type="Pfam" id="PF08713">
    <property type="entry name" value="DNA_alkylation"/>
    <property type="match status" value="1"/>
</dbReference>
<accession>A0A366DSK5</accession>
<keyword evidence="2" id="KW-1185">Reference proteome</keyword>
<dbReference type="InterPro" id="IPR016024">
    <property type="entry name" value="ARM-type_fold"/>
</dbReference>
<dbReference type="InterPro" id="IPR014825">
    <property type="entry name" value="DNA_alkylation"/>
</dbReference>
<dbReference type="Proteomes" id="UP000252893">
    <property type="component" value="Unassembled WGS sequence"/>
</dbReference>
<name>A0A366DSK5_9HYPH</name>
<comment type="caution">
    <text evidence="1">The sequence shown here is derived from an EMBL/GenBank/DDBJ whole genome shotgun (WGS) entry which is preliminary data.</text>
</comment>
<dbReference type="Gene3D" id="1.25.40.290">
    <property type="entry name" value="ARM repeat domains"/>
    <property type="match status" value="1"/>
</dbReference>